<dbReference type="InterPro" id="IPR001763">
    <property type="entry name" value="Rhodanese-like_dom"/>
</dbReference>
<proteinExistence type="predicted"/>
<dbReference type="EMBL" id="JAWDKC010000017">
    <property type="protein sequence ID" value="MDV0445416.1"/>
    <property type="molecule type" value="Genomic_DNA"/>
</dbReference>
<dbReference type="SUPFAM" id="SSF52821">
    <property type="entry name" value="Rhodanese/Cell cycle control phosphatase"/>
    <property type="match status" value="1"/>
</dbReference>
<dbReference type="Pfam" id="PF00581">
    <property type="entry name" value="Rhodanese"/>
    <property type="match status" value="1"/>
</dbReference>
<dbReference type="CDD" id="cd00158">
    <property type="entry name" value="RHOD"/>
    <property type="match status" value="1"/>
</dbReference>
<comment type="caution">
    <text evidence="2">The sequence shown here is derived from an EMBL/GenBank/DDBJ whole genome shotgun (WGS) entry which is preliminary data.</text>
</comment>
<dbReference type="Gene3D" id="3.40.250.10">
    <property type="entry name" value="Rhodanese-like domain"/>
    <property type="match status" value="1"/>
</dbReference>
<dbReference type="PROSITE" id="PS51257">
    <property type="entry name" value="PROKAR_LIPOPROTEIN"/>
    <property type="match status" value="1"/>
</dbReference>
<dbReference type="SMART" id="SM00450">
    <property type="entry name" value="RHOD"/>
    <property type="match status" value="1"/>
</dbReference>
<reference evidence="2 3" key="1">
    <citation type="submission" date="2023-06" db="EMBL/GenBank/DDBJ databases">
        <title>Genome sequence of Methanimicrococcus sp. At1.</title>
        <authorList>
            <person name="Protasov E."/>
            <person name="Platt K."/>
            <person name="Poehlein A."/>
            <person name="Daniel R."/>
            <person name="Brune A."/>
        </authorList>
    </citation>
    <scope>NUCLEOTIDE SEQUENCE [LARGE SCALE GENOMIC DNA]</scope>
    <source>
        <strain evidence="2 3">At1</strain>
    </source>
</reference>
<gene>
    <name evidence="2" type="ORF">MmiAt1_09930</name>
</gene>
<keyword evidence="3" id="KW-1185">Reference proteome</keyword>
<accession>A0ABU3VQH8</accession>
<sequence length="155" mass="17532">MKKLLFCAFLLICCAGLFAGCLDSDSGNASFVPGIPEDQGEQRDWGGLSPEFSLVYMKGTEDLVIVDLRATEFYNEVHFEGAVHIPIEELTRDEIDALYMALPEGRPVISHCRRGVSVIPEHDIMKELRPDIWEISYIAGVPLFDEYNEWYAENN</sequence>
<protein>
    <recommendedName>
        <fullName evidence="1">Rhodanese domain-containing protein</fullName>
    </recommendedName>
</protein>
<dbReference type="PROSITE" id="PS50206">
    <property type="entry name" value="RHODANESE_3"/>
    <property type="match status" value="1"/>
</dbReference>
<feature type="domain" description="Rhodanese" evidence="1">
    <location>
        <begin position="59"/>
        <end position="117"/>
    </location>
</feature>
<organism evidence="2 3">
    <name type="scientific">Methanimicrococcus hacksteinii</name>
    <dbReference type="NCBI Taxonomy" id="3028293"/>
    <lineage>
        <taxon>Archaea</taxon>
        <taxon>Methanobacteriati</taxon>
        <taxon>Methanobacteriota</taxon>
        <taxon>Stenosarchaea group</taxon>
        <taxon>Methanomicrobia</taxon>
        <taxon>Methanosarcinales</taxon>
        <taxon>Methanosarcinaceae</taxon>
        <taxon>Methanimicrococcus</taxon>
    </lineage>
</organism>
<dbReference type="InterPro" id="IPR036873">
    <property type="entry name" value="Rhodanese-like_dom_sf"/>
</dbReference>
<evidence type="ECO:0000313" key="3">
    <source>
        <dbReference type="Proteomes" id="UP001272052"/>
    </source>
</evidence>
<name>A0ABU3VQH8_9EURY</name>
<evidence type="ECO:0000259" key="1">
    <source>
        <dbReference type="PROSITE" id="PS50206"/>
    </source>
</evidence>
<dbReference type="RefSeq" id="WP_318785839.1">
    <property type="nucleotide sequence ID" value="NZ_JAWDKC010000017.1"/>
</dbReference>
<dbReference type="Proteomes" id="UP001272052">
    <property type="component" value="Unassembled WGS sequence"/>
</dbReference>
<evidence type="ECO:0000313" key="2">
    <source>
        <dbReference type="EMBL" id="MDV0445416.1"/>
    </source>
</evidence>